<reference evidence="2" key="1">
    <citation type="journal article" date="2019" name="Int. J. Syst. Evol. Microbiol.">
        <title>The Global Catalogue of Microorganisms (GCM) 10K type strain sequencing project: providing services to taxonomists for standard genome sequencing and annotation.</title>
        <authorList>
            <consortium name="The Broad Institute Genomics Platform"/>
            <consortium name="The Broad Institute Genome Sequencing Center for Infectious Disease"/>
            <person name="Wu L."/>
            <person name="Ma J."/>
        </authorList>
    </citation>
    <scope>NUCLEOTIDE SEQUENCE [LARGE SCALE GENOMIC DNA]</scope>
    <source>
        <strain evidence="2">CGMCC 4.7676</strain>
    </source>
</reference>
<name>A0ABV7P6V1_9PSEU</name>
<evidence type="ECO:0000313" key="1">
    <source>
        <dbReference type="EMBL" id="MFC3453828.1"/>
    </source>
</evidence>
<dbReference type="Proteomes" id="UP001595645">
    <property type="component" value="Unassembled WGS sequence"/>
</dbReference>
<protein>
    <recommendedName>
        <fullName evidence="3">ATP-binding protein</fullName>
    </recommendedName>
</protein>
<evidence type="ECO:0000313" key="2">
    <source>
        <dbReference type="Proteomes" id="UP001595645"/>
    </source>
</evidence>
<sequence>MAGIFTVRPGDGQDRIRGLDRSLGQVFGKDRVLRSGGSASVLVVPIGAEGLDDLDEEARQEIAEALRLGKKVIPVLVDDADMPDESELPSDLAEFSRLRYRRFGGHTTEQDIAGLITELIRVAPELGIGVVKGLEDLPEWLDSWRHETRPALPGTLPVLGRDREVDRLCAWSDAAPSVLSIHAGSRTEAAAFVATALAAHRPGLRAVRVSSQEGWRHCRNLDAPFVAVVDGAAVEMVEGDTGAGHVVVVRGTPDRNGADLLVLPGIPRDEAAGAFAAAGVPPADVNTYADLARRSLGSLRRKLAVAGDLPKWVNPLERDLAAPLLLVGRWSAGSRHDLDEIAVIAGRETEELTDFFVRSEAGDDPFLARSGDRVRLADPHDAWALLHCRLSAQDLRRWHEEAVKVLTEREPGRTWSAELRHGLARSAALLASEGETTLSGGVTGAEHAARLVRELLGRANDDADGVLWRSLADVLPLLAEAAPQEFLGAVDRALTCDPSPLNDTSDGLTAALETVSWSDDALPMVVSLMAELTRPGRGTGDQPLESLITLVQPWHPYLDLPGGQRTELVRAIGRRSPEAGWRLALALLRGPGGHLLASPRRPQVRLEWTIPAPPVAVDGGPEFGDGLVTSALAALGERPHRWCEFFEQLPELNTAQWDRVVEALTRLDTDRLTGDERLRLWDRLTGLTAEHRHYAGAGWTLPEELLQWLESCAEMIEPVVNPGRHGLLFGRNPYLDGGDSLDPEEREAEIDRLRRDAVGGVLREHGAAGLSALAAESTRPRLVGVVAAEVAADDLQEDALAELGREDWASGWAGEMARSQGEEWRQEVATQLKGQDRLVDFLLAMPVEHALALFDSADEAVLESFWAHVGPWPLPEGQESSFVTQLARRRPWTAVRALALGACAAEPPPLPASLVEEVLLQASADGVEQPDRKAVVGVGPLLDHLVEAGGSDVGVARLELRFHAALKHRRNPRSLQRILAEDPGAFAELCTRIHPEDDGTPSVELVNAWLVIFETRTMPGGTASGLDGAALKAWVSRARAEFAERGRAEFGDRAIGTVLASGSPVPDGGWPPEPVRDVLDVADGGHLREGFALGLTVQDGDSRELAERHRGWARRINVGWPRVATLLREHADDLARRG</sequence>
<organism evidence="1 2">
    <name type="scientific">Amycolatopsis speibonae</name>
    <dbReference type="NCBI Taxonomy" id="1450224"/>
    <lineage>
        <taxon>Bacteria</taxon>
        <taxon>Bacillati</taxon>
        <taxon>Actinomycetota</taxon>
        <taxon>Actinomycetes</taxon>
        <taxon>Pseudonocardiales</taxon>
        <taxon>Pseudonocardiaceae</taxon>
        <taxon>Amycolatopsis</taxon>
    </lineage>
</organism>
<keyword evidence="2" id="KW-1185">Reference proteome</keyword>
<comment type="caution">
    <text evidence="1">The sequence shown here is derived from an EMBL/GenBank/DDBJ whole genome shotgun (WGS) entry which is preliminary data.</text>
</comment>
<proteinExistence type="predicted"/>
<gene>
    <name evidence="1" type="ORF">ACFOSH_30705</name>
</gene>
<dbReference type="RefSeq" id="WP_378242798.1">
    <property type="nucleotide sequence ID" value="NZ_JBHRWK010000057.1"/>
</dbReference>
<evidence type="ECO:0008006" key="3">
    <source>
        <dbReference type="Google" id="ProtNLM"/>
    </source>
</evidence>
<accession>A0ABV7P6V1</accession>
<dbReference type="EMBL" id="JBHRWK010000057">
    <property type="protein sequence ID" value="MFC3453828.1"/>
    <property type="molecule type" value="Genomic_DNA"/>
</dbReference>